<evidence type="ECO:0000256" key="2">
    <source>
        <dbReference type="ARBA" id="ARBA00023125"/>
    </source>
</evidence>
<dbReference type="GO" id="GO:0000976">
    <property type="term" value="F:transcription cis-regulatory region binding"/>
    <property type="evidence" value="ECO:0007669"/>
    <property type="project" value="TreeGrafter"/>
</dbReference>
<evidence type="ECO:0000259" key="5">
    <source>
        <dbReference type="PROSITE" id="PS50977"/>
    </source>
</evidence>
<dbReference type="PANTHER" id="PTHR30055">
    <property type="entry name" value="HTH-TYPE TRANSCRIPTIONAL REGULATOR RUTR"/>
    <property type="match status" value="1"/>
</dbReference>
<evidence type="ECO:0000313" key="6">
    <source>
        <dbReference type="EMBL" id="POM27292.1"/>
    </source>
</evidence>
<evidence type="ECO:0000313" key="7">
    <source>
        <dbReference type="Proteomes" id="UP000242367"/>
    </source>
</evidence>
<evidence type="ECO:0000256" key="4">
    <source>
        <dbReference type="PROSITE-ProRule" id="PRU00335"/>
    </source>
</evidence>
<accession>A0A2P4UQH6</accession>
<dbReference type="PROSITE" id="PS50977">
    <property type="entry name" value="HTH_TETR_2"/>
    <property type="match status" value="1"/>
</dbReference>
<evidence type="ECO:0000256" key="3">
    <source>
        <dbReference type="ARBA" id="ARBA00023163"/>
    </source>
</evidence>
<dbReference type="SUPFAM" id="SSF48498">
    <property type="entry name" value="Tetracyclin repressor-like, C-terminal domain"/>
    <property type="match status" value="1"/>
</dbReference>
<dbReference type="InterPro" id="IPR001647">
    <property type="entry name" value="HTH_TetR"/>
</dbReference>
<dbReference type="Proteomes" id="UP000242367">
    <property type="component" value="Unassembled WGS sequence"/>
</dbReference>
<dbReference type="AlphaFoldDB" id="A0A2P4UQH6"/>
<feature type="DNA-binding region" description="H-T-H motif" evidence="4">
    <location>
        <begin position="49"/>
        <end position="68"/>
    </location>
</feature>
<organism evidence="6 7">
    <name type="scientific">Actinomadura rubteroloni</name>
    <dbReference type="NCBI Taxonomy" id="1926885"/>
    <lineage>
        <taxon>Bacteria</taxon>
        <taxon>Bacillati</taxon>
        <taxon>Actinomycetota</taxon>
        <taxon>Actinomycetes</taxon>
        <taxon>Streptosporangiales</taxon>
        <taxon>Thermomonosporaceae</taxon>
        <taxon>Actinomadura</taxon>
    </lineage>
</organism>
<dbReference type="InterPro" id="IPR009057">
    <property type="entry name" value="Homeodomain-like_sf"/>
</dbReference>
<dbReference type="GO" id="GO:0003700">
    <property type="term" value="F:DNA-binding transcription factor activity"/>
    <property type="evidence" value="ECO:0007669"/>
    <property type="project" value="TreeGrafter"/>
</dbReference>
<dbReference type="EMBL" id="MTBP01000001">
    <property type="protein sequence ID" value="POM27292.1"/>
    <property type="molecule type" value="Genomic_DNA"/>
</dbReference>
<sequence length="218" mass="23752">MGWDAVVWGKWYQALVTDKRSTYHHGSLPDVLVATALELLDEGGMAGVSVRETARRAGVSPGAPFRHFADREALLNAVAGRVLDGFVAWQRAALADARPDRTAMWTFGRAFVMYAASHTHRFELLRKTVYGGQPAPELREGLEEIDRLVTGVVTSGQRAGELRSGDPALVTLTSHALVYGLSQMIVDGFLPAEHADRLVDQVLDTFGAGIVLSPEEKR</sequence>
<keyword evidence="2 4" id="KW-0238">DNA-binding</keyword>
<keyword evidence="7" id="KW-1185">Reference proteome</keyword>
<protein>
    <submittedName>
        <fullName evidence="6">HTH-type transcriptional regulator BetI</fullName>
    </submittedName>
</protein>
<gene>
    <name evidence="6" type="primary">betI_1</name>
    <name evidence="6" type="ORF">BTM25_17030</name>
</gene>
<dbReference type="InterPro" id="IPR036271">
    <property type="entry name" value="Tet_transcr_reg_TetR-rel_C_sf"/>
</dbReference>
<keyword evidence="1" id="KW-0805">Transcription regulation</keyword>
<dbReference type="Pfam" id="PF00440">
    <property type="entry name" value="TetR_N"/>
    <property type="match status" value="1"/>
</dbReference>
<comment type="caution">
    <text evidence="6">The sequence shown here is derived from an EMBL/GenBank/DDBJ whole genome shotgun (WGS) entry which is preliminary data.</text>
</comment>
<dbReference type="InterPro" id="IPR050109">
    <property type="entry name" value="HTH-type_TetR-like_transc_reg"/>
</dbReference>
<keyword evidence="3" id="KW-0804">Transcription</keyword>
<feature type="domain" description="HTH tetR-type" evidence="5">
    <location>
        <begin position="26"/>
        <end position="86"/>
    </location>
</feature>
<dbReference type="PANTHER" id="PTHR30055:SF234">
    <property type="entry name" value="HTH-TYPE TRANSCRIPTIONAL REGULATOR BETI"/>
    <property type="match status" value="1"/>
</dbReference>
<reference evidence="6 7" key="1">
    <citation type="journal article" date="2017" name="Chemistry">
        <title>Isolation, Biosynthesis and Chemical Modifications of Rubterolones A-F: Rare Tropolone Alkaloids from Actinomadura sp. 5-2.</title>
        <authorList>
            <person name="Guo H."/>
            <person name="Benndorf R."/>
            <person name="Leichnitz D."/>
            <person name="Klassen J.L."/>
            <person name="Vollmers J."/>
            <person name="Gorls H."/>
            <person name="Steinacker M."/>
            <person name="Weigel C."/>
            <person name="Dahse H.M."/>
            <person name="Kaster A.K."/>
            <person name="de Beer Z.W."/>
            <person name="Poulsen M."/>
            <person name="Beemelmanns C."/>
        </authorList>
    </citation>
    <scope>NUCLEOTIDE SEQUENCE [LARGE SCALE GENOMIC DNA]</scope>
    <source>
        <strain evidence="6 7">5-2</strain>
    </source>
</reference>
<name>A0A2P4UQH6_9ACTN</name>
<dbReference type="Pfam" id="PF13305">
    <property type="entry name" value="TetR_C_33"/>
    <property type="match status" value="1"/>
</dbReference>
<dbReference type="SUPFAM" id="SSF46689">
    <property type="entry name" value="Homeodomain-like"/>
    <property type="match status" value="1"/>
</dbReference>
<dbReference type="Gene3D" id="1.10.357.10">
    <property type="entry name" value="Tetracycline Repressor, domain 2"/>
    <property type="match status" value="1"/>
</dbReference>
<dbReference type="InterPro" id="IPR025996">
    <property type="entry name" value="MT1864/Rv1816-like_C"/>
</dbReference>
<proteinExistence type="predicted"/>
<evidence type="ECO:0000256" key="1">
    <source>
        <dbReference type="ARBA" id="ARBA00023015"/>
    </source>
</evidence>
<dbReference type="PRINTS" id="PR00455">
    <property type="entry name" value="HTHTETR"/>
</dbReference>